<gene>
    <name evidence="7" type="ORF">BZ3500_MVSOF-1268-A1-R1_CHR1-1G00893</name>
</gene>
<keyword evidence="8" id="KW-1185">Reference proteome</keyword>
<dbReference type="GO" id="GO:0007131">
    <property type="term" value="P:reciprocal meiotic recombination"/>
    <property type="evidence" value="ECO:0007669"/>
    <property type="project" value="TreeGrafter"/>
</dbReference>
<feature type="compositionally biased region" description="Basic and acidic residues" evidence="5">
    <location>
        <begin position="157"/>
        <end position="174"/>
    </location>
</feature>
<evidence type="ECO:0000256" key="3">
    <source>
        <dbReference type="ARBA" id="ARBA00022840"/>
    </source>
</evidence>
<dbReference type="Pfam" id="PF23563">
    <property type="entry name" value="TRIP13_N"/>
    <property type="match status" value="1"/>
</dbReference>
<organism evidence="7 8">
    <name type="scientific">Microbotryum saponariae</name>
    <dbReference type="NCBI Taxonomy" id="289078"/>
    <lineage>
        <taxon>Eukaryota</taxon>
        <taxon>Fungi</taxon>
        <taxon>Dikarya</taxon>
        <taxon>Basidiomycota</taxon>
        <taxon>Pucciniomycotina</taxon>
        <taxon>Microbotryomycetes</taxon>
        <taxon>Microbotryales</taxon>
        <taxon>Microbotryaceae</taxon>
        <taxon>Microbotryum</taxon>
    </lineage>
</organism>
<accession>A0A2X0L0G2</accession>
<keyword evidence="2" id="KW-0547">Nucleotide-binding</keyword>
<dbReference type="Pfam" id="PF23242">
    <property type="entry name" value="AAA_lid_TRIP13_C"/>
    <property type="match status" value="1"/>
</dbReference>
<proteinExistence type="inferred from homology"/>
<feature type="domain" description="AAA+ ATPase" evidence="6">
    <location>
        <begin position="401"/>
        <end position="560"/>
    </location>
</feature>
<feature type="region of interest" description="Disordered" evidence="5">
    <location>
        <begin position="48"/>
        <end position="188"/>
    </location>
</feature>
<dbReference type="GO" id="GO:0005694">
    <property type="term" value="C:chromosome"/>
    <property type="evidence" value="ECO:0007669"/>
    <property type="project" value="TreeGrafter"/>
</dbReference>
<dbReference type="InterPro" id="IPR058249">
    <property type="entry name" value="Pch2_C"/>
</dbReference>
<dbReference type="EMBL" id="FMWP01000013">
    <property type="protein sequence ID" value="SCZ89013.1"/>
    <property type="molecule type" value="Genomic_DNA"/>
</dbReference>
<dbReference type="GO" id="GO:0005524">
    <property type="term" value="F:ATP binding"/>
    <property type="evidence" value="ECO:0007669"/>
    <property type="project" value="UniProtKB-KW"/>
</dbReference>
<keyword evidence="3" id="KW-0067">ATP-binding</keyword>
<feature type="compositionally biased region" description="Basic and acidic residues" evidence="5">
    <location>
        <begin position="139"/>
        <end position="148"/>
    </location>
</feature>
<evidence type="ECO:0000313" key="7">
    <source>
        <dbReference type="EMBL" id="SCZ89013.1"/>
    </source>
</evidence>
<name>A0A2X0L0G2_9BASI</name>
<dbReference type="STRING" id="289078.A0A2X0L0G2"/>
<comment type="similarity">
    <text evidence="1">Belongs to the AAA ATPase family. PCH2 subfamily.</text>
</comment>
<evidence type="ECO:0000256" key="5">
    <source>
        <dbReference type="SAM" id="MobiDB-lite"/>
    </source>
</evidence>
<feature type="region of interest" description="Disordered" evidence="5">
    <location>
        <begin position="1"/>
        <end position="29"/>
    </location>
</feature>
<dbReference type="InterPro" id="IPR044539">
    <property type="entry name" value="Pch2-like"/>
</dbReference>
<dbReference type="Gene3D" id="3.40.50.300">
    <property type="entry name" value="P-loop containing nucleotide triphosphate hydrolases"/>
    <property type="match status" value="1"/>
</dbReference>
<dbReference type="PANTHER" id="PTHR45991">
    <property type="entry name" value="PACHYTENE CHECKPOINT PROTEIN 2"/>
    <property type="match status" value="1"/>
</dbReference>
<dbReference type="AlphaFoldDB" id="A0A2X0L0G2"/>
<dbReference type="Pfam" id="PF00004">
    <property type="entry name" value="AAA"/>
    <property type="match status" value="1"/>
</dbReference>
<feature type="compositionally biased region" description="Acidic residues" evidence="5">
    <location>
        <begin position="175"/>
        <end position="188"/>
    </location>
</feature>
<dbReference type="SMART" id="SM00382">
    <property type="entry name" value="AAA"/>
    <property type="match status" value="1"/>
</dbReference>
<protein>
    <submittedName>
        <fullName evidence="7">BZ3500_MvSof-1268-A1-R1_Chr1-1g00893 protein</fullName>
    </submittedName>
</protein>
<dbReference type="InterPro" id="IPR003959">
    <property type="entry name" value="ATPase_AAA_core"/>
</dbReference>
<feature type="compositionally biased region" description="Low complexity" evidence="5">
    <location>
        <begin position="65"/>
        <end position="89"/>
    </location>
</feature>
<evidence type="ECO:0000313" key="8">
    <source>
        <dbReference type="Proteomes" id="UP000249723"/>
    </source>
</evidence>
<reference evidence="8" key="1">
    <citation type="submission" date="2016-10" db="EMBL/GenBank/DDBJ databases">
        <authorList>
            <person name="Jeantristanb JTB J.-T."/>
            <person name="Ricardo R."/>
        </authorList>
    </citation>
    <scope>NUCLEOTIDE SEQUENCE [LARGE SCALE GENOMIC DNA]</scope>
</reference>
<evidence type="ECO:0000256" key="4">
    <source>
        <dbReference type="ARBA" id="ARBA00023254"/>
    </source>
</evidence>
<dbReference type="InterPro" id="IPR003593">
    <property type="entry name" value="AAA+_ATPase"/>
</dbReference>
<dbReference type="GO" id="GO:0051598">
    <property type="term" value="P:meiotic recombination checkpoint signaling"/>
    <property type="evidence" value="ECO:0007669"/>
    <property type="project" value="TreeGrafter"/>
</dbReference>
<dbReference type="PANTHER" id="PTHR45991:SF1">
    <property type="entry name" value="PACHYTENE CHECKPOINT PROTEIN 2 HOMOLOG"/>
    <property type="match status" value="1"/>
</dbReference>
<dbReference type="InterPro" id="IPR027417">
    <property type="entry name" value="P-loop_NTPase"/>
</dbReference>
<dbReference type="GO" id="GO:0016887">
    <property type="term" value="F:ATP hydrolysis activity"/>
    <property type="evidence" value="ECO:0007669"/>
    <property type="project" value="InterPro"/>
</dbReference>
<dbReference type="SUPFAM" id="SSF52540">
    <property type="entry name" value="P-loop containing nucleoside triphosphate hydrolases"/>
    <property type="match status" value="1"/>
</dbReference>
<evidence type="ECO:0000259" key="6">
    <source>
        <dbReference type="SMART" id="SM00382"/>
    </source>
</evidence>
<keyword evidence="4" id="KW-0469">Meiosis</keyword>
<dbReference type="Proteomes" id="UP000249723">
    <property type="component" value="Unassembled WGS sequence"/>
</dbReference>
<evidence type="ECO:0000256" key="2">
    <source>
        <dbReference type="ARBA" id="ARBA00022741"/>
    </source>
</evidence>
<dbReference type="GO" id="GO:0005634">
    <property type="term" value="C:nucleus"/>
    <property type="evidence" value="ECO:0007669"/>
    <property type="project" value="TreeGrafter"/>
</dbReference>
<feature type="compositionally biased region" description="Polar residues" evidence="5">
    <location>
        <begin position="107"/>
        <end position="126"/>
    </location>
</feature>
<dbReference type="OrthoDB" id="10042665at2759"/>
<sequence length="717" mass="79501">MGSSVFELAITPPRPRQQPKKLSSAVSTPAAAAAAAAATTTTTTVLISPLREGSLNHPQEPPVPLSQQRSSSSLTHLSTSPRSPSSSTSILQEHTLAHPMPDRTNGLGRTTSFGEPSSFSRSTSAGDMSMVDDDDDDDDRQRSNRLQDEQLDLENDEWQHEHDHDQDGDLKPDTVLDEGQDDSDDEQDQVYKPVLHVEVRLKPTGSVRTDTLRTIVRQYLLADDPSEITVGQNCELDSAWTRIAVLDMYVERIWIAESGQSLLATDSSRGDADRTVHEPDYPHTTVPLSQVELEIHLYQPALSSRTSDCFISTADDDYENQANEDDGPAASVLELPSLSLEGIWDNLIYEEPVKENLLNYIHSSMEFSDHDVDFNIVSWNRCGSFASAFVQLTAADDQVLVLRVCLLHGPPGSGKTSLCRALAQKLAIRLSTTYRFGRLIEINSHSLFSKWFSESGKLVQKLFASVTEMVEDEEGFAVVLIDEVESLTAARAGAMSGKEPSDALRESFVLLQVVNALLTQLDKLKTRKNCLVITTSNLSEAIDPAFIDRADIKQYVGLYVNSNLHSNVPLLTHRTPLFTSSRPPPPAIYWILRTSLLELMSKRMIRPQSLLTYDQLSKIRLPSTPEGTSSSPSHRLFDLATECRGMSGRTLRKLPILAHSKFLTKQVLKSRAGSNGRGLKLERWLEALEWVVREEKRQKGLIEGAGRKEGFLEGGRM</sequence>
<evidence type="ECO:0000256" key="1">
    <source>
        <dbReference type="ARBA" id="ARBA00007271"/>
    </source>
</evidence>